<evidence type="ECO:0000313" key="1">
    <source>
        <dbReference type="EMBL" id="KGD79374.1"/>
    </source>
</evidence>
<dbReference type="AlphaFoldDB" id="A0A095TS19"/>
<organism evidence="1 2">
    <name type="scientific">Tatumella morbirosei</name>
    <dbReference type="NCBI Taxonomy" id="642227"/>
    <lineage>
        <taxon>Bacteria</taxon>
        <taxon>Pseudomonadati</taxon>
        <taxon>Pseudomonadota</taxon>
        <taxon>Gammaproteobacteria</taxon>
        <taxon>Enterobacterales</taxon>
        <taxon>Erwiniaceae</taxon>
        <taxon>Tatumella</taxon>
    </lineage>
</organism>
<dbReference type="OrthoDB" id="5756154at2"/>
<dbReference type="Gene3D" id="3.40.50.2300">
    <property type="match status" value="2"/>
</dbReference>
<dbReference type="Proteomes" id="UP000029577">
    <property type="component" value="Unassembled WGS sequence"/>
</dbReference>
<sequence length="59" mass="6753">MQQDILSYTIDQNPELQAFRALDLMISYLEKQNIPGMYDSGNIELSIFTPENYDSPSGH</sequence>
<keyword evidence="2" id="KW-1185">Reference proteome</keyword>
<evidence type="ECO:0000313" key="2">
    <source>
        <dbReference type="Proteomes" id="UP000029577"/>
    </source>
</evidence>
<accession>A0A095TS19</accession>
<reference evidence="1" key="1">
    <citation type="submission" date="2014-12" db="EMBL/GenBank/DDBJ databases">
        <title>The draft genome of the Tatumella morbirosei type strain, LMG23360T isolated from pineapple rot.</title>
        <authorList>
            <person name="Smits T.H."/>
            <person name="Palmer M."/>
            <person name="Venter S.N."/>
            <person name="Duffy B."/>
            <person name="Steenkamp E.T."/>
            <person name="Chan W.Y."/>
            <person name="Coutinho T.A."/>
            <person name="Coetzee M.P."/>
            <person name="De Maayer P."/>
        </authorList>
    </citation>
    <scope>NUCLEOTIDE SEQUENCE [LARGE SCALE GENOMIC DNA]</scope>
    <source>
        <strain evidence="1">LMG 23360</strain>
    </source>
</reference>
<proteinExistence type="predicted"/>
<dbReference type="EMBL" id="JPKR02000005">
    <property type="protein sequence ID" value="KGD79374.1"/>
    <property type="molecule type" value="Genomic_DNA"/>
</dbReference>
<dbReference type="RefSeq" id="WP_038016225.1">
    <property type="nucleotide sequence ID" value="NZ_JPKR02000005.1"/>
</dbReference>
<name>A0A095TS19_9GAMM</name>
<gene>
    <name evidence="1" type="ORF">HA49_01950</name>
</gene>
<protein>
    <submittedName>
        <fullName evidence="1">Uncharacterized protein</fullName>
    </submittedName>
</protein>
<comment type="caution">
    <text evidence="1">The sequence shown here is derived from an EMBL/GenBank/DDBJ whole genome shotgun (WGS) entry which is preliminary data.</text>
</comment>